<organism evidence="1 2">
    <name type="scientific">Vibrio halioticoli NBRC 102217</name>
    <dbReference type="NCBI Taxonomy" id="1219072"/>
    <lineage>
        <taxon>Bacteria</taxon>
        <taxon>Pseudomonadati</taxon>
        <taxon>Pseudomonadota</taxon>
        <taxon>Gammaproteobacteria</taxon>
        <taxon>Vibrionales</taxon>
        <taxon>Vibrionaceae</taxon>
        <taxon>Vibrio</taxon>
    </lineage>
</organism>
<evidence type="ECO:0000313" key="1">
    <source>
        <dbReference type="EMBL" id="GAD90314.1"/>
    </source>
</evidence>
<comment type="caution">
    <text evidence="1">The sequence shown here is derived from an EMBL/GenBank/DDBJ whole genome shotgun (WGS) entry which is preliminary data.</text>
</comment>
<dbReference type="OrthoDB" id="5816932at2"/>
<reference evidence="1 2" key="1">
    <citation type="submission" date="2013-10" db="EMBL/GenBank/DDBJ databases">
        <authorList>
            <person name="Ichikawa N."/>
            <person name="Kimura A."/>
            <person name="Ohji S."/>
            <person name="Hosoyama A."/>
            <person name="Fujita N."/>
        </authorList>
    </citation>
    <scope>NUCLEOTIDE SEQUENCE [LARGE SCALE GENOMIC DNA]</scope>
    <source>
        <strain evidence="1 2">NBRC 102217</strain>
    </source>
</reference>
<accession>V5F4Q2</accession>
<dbReference type="AlphaFoldDB" id="V5F4Q2"/>
<dbReference type="Proteomes" id="UP000017800">
    <property type="component" value="Unassembled WGS sequence"/>
</dbReference>
<reference evidence="1 2" key="2">
    <citation type="submission" date="2013-11" db="EMBL/GenBank/DDBJ databases">
        <title>Whole genome shotgun sequence of Vibrio halioticoli NBRC 102217.</title>
        <authorList>
            <person name="Isaki S."/>
            <person name="Kimura A."/>
            <person name="Ohji S."/>
            <person name="Hosoyama A."/>
            <person name="Fujita N."/>
            <person name="Hashimoto M."/>
            <person name="Hosoyama Y."/>
            <person name="Yamazoe A."/>
        </authorList>
    </citation>
    <scope>NUCLEOTIDE SEQUENCE [LARGE SCALE GENOMIC DNA]</scope>
    <source>
        <strain evidence="1 2">NBRC 102217</strain>
    </source>
</reference>
<dbReference type="SUPFAM" id="SSF46689">
    <property type="entry name" value="Homeodomain-like"/>
    <property type="match status" value="1"/>
</dbReference>
<dbReference type="InterPro" id="IPR009057">
    <property type="entry name" value="Homeodomain-like_sf"/>
</dbReference>
<sequence>MPKRSKEDTEITVNMIMDSVLEQMLTIGYDQMSYTTLSRATGVSRTGISHHFPKKADFALKSQNRVFDLLLTHLDFDSGLTGFSKSWQASLQSSQFLAILRLMIHHITVFDGAKAFSLQGIDRLFALLQEQYGEESKKELEWLLGLAVIRLVN</sequence>
<proteinExistence type="predicted"/>
<dbReference type="EMBL" id="BAUJ01000039">
    <property type="protein sequence ID" value="GAD90314.1"/>
    <property type="molecule type" value="Genomic_DNA"/>
</dbReference>
<dbReference type="eggNOG" id="COG1309">
    <property type="taxonomic scope" value="Bacteria"/>
</dbReference>
<dbReference type="Gene3D" id="1.10.357.10">
    <property type="entry name" value="Tetracycline Repressor, domain 2"/>
    <property type="match status" value="1"/>
</dbReference>
<evidence type="ECO:0000313" key="2">
    <source>
        <dbReference type="Proteomes" id="UP000017800"/>
    </source>
</evidence>
<dbReference type="RefSeq" id="WP_023404660.1">
    <property type="nucleotide sequence ID" value="NZ_BAUJ01000039.1"/>
</dbReference>
<keyword evidence="2" id="KW-1185">Reference proteome</keyword>
<dbReference type="Pfam" id="PF18285">
    <property type="entry name" value="LuxT_C"/>
    <property type="match status" value="1"/>
</dbReference>
<protein>
    <submittedName>
        <fullName evidence="1">Uncharacterized protein</fullName>
    </submittedName>
</protein>
<gene>
    <name evidence="1" type="ORF">VHA01S_039_00340</name>
</gene>
<name>V5F4Q2_9VIBR</name>